<name>A0A8S2XYG3_9BILA</name>
<sequence>EFFTPYISVSSASRCFGCRQPSSDCTVPCPTPQRCFLRGITSLSNKDYIVSTTAKTLSRNASLGRTAIAIIEEDKRCFACQSINNAGCIVPCHYNQR</sequence>
<dbReference type="EMBL" id="CAJOBA010100896">
    <property type="protein sequence ID" value="CAF4519719.1"/>
    <property type="molecule type" value="Genomic_DNA"/>
</dbReference>
<evidence type="ECO:0000313" key="2">
    <source>
        <dbReference type="Proteomes" id="UP000682733"/>
    </source>
</evidence>
<organism evidence="1 2">
    <name type="scientific">Didymodactylos carnosus</name>
    <dbReference type="NCBI Taxonomy" id="1234261"/>
    <lineage>
        <taxon>Eukaryota</taxon>
        <taxon>Metazoa</taxon>
        <taxon>Spiralia</taxon>
        <taxon>Gnathifera</taxon>
        <taxon>Rotifera</taxon>
        <taxon>Eurotatoria</taxon>
        <taxon>Bdelloidea</taxon>
        <taxon>Philodinida</taxon>
        <taxon>Philodinidae</taxon>
        <taxon>Didymodactylos</taxon>
    </lineage>
</organism>
<proteinExistence type="predicted"/>
<dbReference type="AlphaFoldDB" id="A0A8S2XYG3"/>
<feature type="non-terminal residue" evidence="1">
    <location>
        <position position="1"/>
    </location>
</feature>
<dbReference type="Proteomes" id="UP000682733">
    <property type="component" value="Unassembled WGS sequence"/>
</dbReference>
<evidence type="ECO:0000313" key="1">
    <source>
        <dbReference type="EMBL" id="CAF4519719.1"/>
    </source>
</evidence>
<protein>
    <submittedName>
        <fullName evidence="1">Uncharacterized protein</fullName>
    </submittedName>
</protein>
<accession>A0A8S2XYG3</accession>
<feature type="non-terminal residue" evidence="1">
    <location>
        <position position="97"/>
    </location>
</feature>
<reference evidence="1" key="1">
    <citation type="submission" date="2021-02" db="EMBL/GenBank/DDBJ databases">
        <authorList>
            <person name="Nowell W R."/>
        </authorList>
    </citation>
    <scope>NUCLEOTIDE SEQUENCE</scope>
</reference>
<comment type="caution">
    <text evidence="1">The sequence shown here is derived from an EMBL/GenBank/DDBJ whole genome shotgun (WGS) entry which is preliminary data.</text>
</comment>
<gene>
    <name evidence="1" type="ORF">TMI583_LOCUS48674</name>
</gene>